<dbReference type="eggNOG" id="COG3169">
    <property type="taxonomic scope" value="Bacteria"/>
</dbReference>
<dbReference type="Proteomes" id="UP000070533">
    <property type="component" value="Unassembled WGS sequence"/>
</dbReference>
<evidence type="ECO:0000313" key="2">
    <source>
        <dbReference type="EMBL" id="KXA38673.1"/>
    </source>
</evidence>
<evidence type="ECO:0000256" key="1">
    <source>
        <dbReference type="SAM" id="Phobius"/>
    </source>
</evidence>
<evidence type="ECO:0008006" key="4">
    <source>
        <dbReference type="Google" id="ProtNLM"/>
    </source>
</evidence>
<name>A0A133Q780_9BACT</name>
<gene>
    <name evidence="2" type="ORF">HMPREF3226_01529</name>
</gene>
<reference evidence="3" key="1">
    <citation type="submission" date="2016-01" db="EMBL/GenBank/DDBJ databases">
        <authorList>
            <person name="Mitreva M."/>
            <person name="Pepin K.H."/>
            <person name="Mihindukulasuriya K.A."/>
            <person name="Fulton R."/>
            <person name="Fronick C."/>
            <person name="O'Laughlin M."/>
            <person name="Miner T."/>
            <person name="Herter B."/>
            <person name="Rosa B.A."/>
            <person name="Cordes M."/>
            <person name="Tomlinson C."/>
            <person name="Wollam A."/>
            <person name="Palsikar V.B."/>
            <person name="Mardis E.R."/>
            <person name="Wilson R.K."/>
        </authorList>
    </citation>
    <scope>NUCLEOTIDE SEQUENCE [LARGE SCALE GENOMIC DNA]</scope>
    <source>
        <strain evidence="3">MJR7716</strain>
    </source>
</reference>
<feature type="transmembrane region" description="Helical" evidence="1">
    <location>
        <begin position="119"/>
        <end position="138"/>
    </location>
</feature>
<dbReference type="PANTHER" id="PTHR38482">
    <property type="entry name" value="DMT FAMILY PROTEIN"/>
    <property type="match status" value="1"/>
</dbReference>
<sequence>MILFTFVVENDKVGKSMNGLYTIGLLVVSNIFMTFAWYGHIKLQQMKVITDATPLYVIILLSWLLALAEYTCQVPANRLGYVGNGGSFSLMQLKVIQEVISLLVFTVFTVVFFNGESLHWNHFVVFLFLVLAVFFAFLK</sequence>
<dbReference type="AlphaFoldDB" id="A0A133Q780"/>
<comment type="caution">
    <text evidence="2">The sequence shown here is derived from an EMBL/GenBank/DDBJ whole genome shotgun (WGS) entry which is preliminary data.</text>
</comment>
<proteinExistence type="predicted"/>
<organism evidence="2 3">
    <name type="scientific">Prevotella corporis</name>
    <dbReference type="NCBI Taxonomy" id="28128"/>
    <lineage>
        <taxon>Bacteria</taxon>
        <taxon>Pseudomonadati</taxon>
        <taxon>Bacteroidota</taxon>
        <taxon>Bacteroidia</taxon>
        <taxon>Bacteroidales</taxon>
        <taxon>Prevotellaceae</taxon>
        <taxon>Prevotella</taxon>
    </lineage>
</organism>
<dbReference type="Pfam" id="PF04342">
    <property type="entry name" value="DMT_6"/>
    <property type="match status" value="1"/>
</dbReference>
<feature type="transmembrane region" description="Helical" evidence="1">
    <location>
        <begin position="53"/>
        <end position="72"/>
    </location>
</feature>
<dbReference type="PIRSF" id="PIRSF021239">
    <property type="entry name" value="UCP021239"/>
    <property type="match status" value="1"/>
</dbReference>
<keyword evidence="1" id="KW-1133">Transmembrane helix</keyword>
<feature type="transmembrane region" description="Helical" evidence="1">
    <location>
        <begin position="93"/>
        <end position="113"/>
    </location>
</feature>
<dbReference type="PATRIC" id="fig|28128.5.peg.1565"/>
<feature type="transmembrane region" description="Helical" evidence="1">
    <location>
        <begin position="20"/>
        <end position="41"/>
    </location>
</feature>
<protein>
    <recommendedName>
        <fullName evidence="4">DMT family protein</fullName>
    </recommendedName>
</protein>
<keyword evidence="1" id="KW-0812">Transmembrane</keyword>
<accession>A0A133Q780</accession>
<dbReference type="STRING" id="28128.HMPREF3226_01529"/>
<keyword evidence="3" id="KW-1185">Reference proteome</keyword>
<dbReference type="PANTHER" id="PTHR38482:SF1">
    <property type="entry name" value="DMT FAMILY PROTEIN"/>
    <property type="match status" value="1"/>
</dbReference>
<dbReference type="EMBL" id="LRQG01000108">
    <property type="protein sequence ID" value="KXA38673.1"/>
    <property type="molecule type" value="Genomic_DNA"/>
</dbReference>
<dbReference type="InterPro" id="IPR007437">
    <property type="entry name" value="DUF486"/>
</dbReference>
<keyword evidence="1" id="KW-0472">Membrane</keyword>
<evidence type="ECO:0000313" key="3">
    <source>
        <dbReference type="Proteomes" id="UP000070533"/>
    </source>
</evidence>